<protein>
    <submittedName>
        <fullName evidence="1">Uncharacterized protein</fullName>
    </submittedName>
</protein>
<proteinExistence type="predicted"/>
<gene>
    <name evidence="1" type="ORF">BPT24_205</name>
</gene>
<dbReference type="SUPFAM" id="SSF75632">
    <property type="entry name" value="Cullin homology domain"/>
    <property type="match status" value="1"/>
</dbReference>
<evidence type="ECO:0000313" key="2">
    <source>
        <dbReference type="Proteomes" id="UP000224877"/>
    </source>
</evidence>
<organism evidence="1 2">
    <name type="scientific">Tenacibaculum phage pT24</name>
    <dbReference type="NCBI Taxonomy" id="1880590"/>
    <lineage>
        <taxon>Viruses</taxon>
        <taxon>Duplodnaviria</taxon>
        <taxon>Heunggongvirae</taxon>
        <taxon>Uroviricota</taxon>
        <taxon>Caudoviricetes</taxon>
        <taxon>Kungbxnavirus</taxon>
        <taxon>Kungbxnavirus pT24</taxon>
    </lineage>
</organism>
<sequence length="114" mass="13255">MEKTLFQRVRQNLINSGLLKEESTHLEIEALVVSILDTTSNPSGLSEAVQLERMVNDRKMPHDKKFEHNNYTLDDMFNMVNYGHDYVLKCQTKGFVPKGNILQHIEYLESKKDD</sequence>
<evidence type="ECO:0000313" key="1">
    <source>
        <dbReference type="EMBL" id="BAV39329.1"/>
    </source>
</evidence>
<reference evidence="1 2" key="1">
    <citation type="submission" date="2016-07" db="EMBL/GenBank/DDBJ databases">
        <title>Characterization of three bacteriophages infecting bacteria isolated from shrimp culture pond water.</title>
        <authorList>
            <person name="Khoa H.V."/>
        </authorList>
    </citation>
    <scope>NUCLEOTIDE SEQUENCE [LARGE SCALE GENOMIC DNA]</scope>
</reference>
<dbReference type="Proteomes" id="UP000224877">
    <property type="component" value="Segment"/>
</dbReference>
<dbReference type="InterPro" id="IPR036317">
    <property type="entry name" value="Cullin_homology_sf"/>
</dbReference>
<accession>A0A1B4XX02</accession>
<keyword evidence="2" id="KW-1185">Reference proteome</keyword>
<name>A0A1B4XX02_9CAUD</name>
<dbReference type="EMBL" id="LC168164">
    <property type="protein sequence ID" value="BAV39329.1"/>
    <property type="molecule type" value="Genomic_DNA"/>
</dbReference>